<dbReference type="PANTHER" id="PTHR14025:SF20">
    <property type="entry name" value="FANCONI ANEMIA GROUP M PROTEIN"/>
    <property type="match status" value="1"/>
</dbReference>
<evidence type="ECO:0000256" key="6">
    <source>
        <dbReference type="ARBA" id="ARBA00022840"/>
    </source>
</evidence>
<dbReference type="SMART" id="SM00487">
    <property type="entry name" value="DEXDc"/>
    <property type="match status" value="1"/>
</dbReference>
<evidence type="ECO:0000259" key="10">
    <source>
        <dbReference type="PROSITE" id="PS51194"/>
    </source>
</evidence>
<keyword evidence="6" id="KW-0067">ATP-binding</keyword>
<feature type="domain" description="Helicase ATP-binding" evidence="9">
    <location>
        <begin position="42"/>
        <end position="210"/>
    </location>
</feature>
<dbReference type="GO" id="GO:0036297">
    <property type="term" value="P:interstrand cross-link repair"/>
    <property type="evidence" value="ECO:0007669"/>
    <property type="project" value="TreeGrafter"/>
</dbReference>
<dbReference type="InterPro" id="IPR039686">
    <property type="entry name" value="FANCM/Mph1-like_ID"/>
</dbReference>
<dbReference type="GO" id="GO:0000400">
    <property type="term" value="F:four-way junction DNA binding"/>
    <property type="evidence" value="ECO:0007669"/>
    <property type="project" value="TreeGrafter"/>
</dbReference>
<feature type="region of interest" description="Disordered" evidence="8">
    <location>
        <begin position="1134"/>
        <end position="1165"/>
    </location>
</feature>
<feature type="compositionally biased region" description="Basic and acidic residues" evidence="8">
    <location>
        <begin position="1134"/>
        <end position="1149"/>
    </location>
</feature>
<gene>
    <name evidence="11" type="ORF">HICCMSTLAB_LOCUS8152</name>
</gene>
<evidence type="ECO:0000256" key="2">
    <source>
        <dbReference type="ARBA" id="ARBA00009889"/>
    </source>
</evidence>
<protein>
    <submittedName>
        <fullName evidence="11">Similar to Fancm: Fanconi anemia group M protein homolog (Mus musculus)</fullName>
    </submittedName>
</protein>
<reference evidence="11" key="1">
    <citation type="submission" date="2021-04" db="EMBL/GenBank/DDBJ databases">
        <authorList>
            <person name="Chebbi M.A.C M."/>
        </authorList>
    </citation>
    <scope>NUCLEOTIDE SEQUENCE</scope>
</reference>
<name>A0A8J2MUF9_COTCN</name>
<evidence type="ECO:0000313" key="11">
    <source>
        <dbReference type="EMBL" id="CAG5096322.1"/>
    </source>
</evidence>
<dbReference type="GO" id="GO:0005524">
    <property type="term" value="F:ATP binding"/>
    <property type="evidence" value="ECO:0007669"/>
    <property type="project" value="UniProtKB-KW"/>
</dbReference>
<sequence length="1669" mass="190694">MDLLSQEPLFSTDPSTVGFDKSAGKRYIYPENYPVREYQFSIVKTALFQNTLVCLPTGLGKTFIAAVVMYNFWRWYPRGIIVFLAPTKPLVAQQIEACHDIMGIPISQTIQLTGVIHQKERKVAWHERRVIFATPQTFQYDLAKDIIPKELVKCVIIDEAHRALGKHAYCECVRLLNEKNEYYRLVALSATPGSKLEAVQEVIRNLHISRLELRDDSSPDILPYINQKNMQIVEVGMNDDFKRFYDRYMNIMDPVYRVLLKNNIIKMDISSLSKGKMFYIRNDLQKNRNKRFNYGELYNTINILSTMVYAKDLMIYHGLRTFHKFYQNHSDKPWINDKPELQDLLEEVGHYLGEFPNIQALMEGNDKAFADMNIVYGHRKYERLQEILTEYFTDAQKNNISTRVIVFSEFRESVSEIYVSLYKLQPLIRPQIFVGQAHLMKQAQQKRAIEDFRNNKVNVLISTSVGEEGLDVGEVDLIVCFDTTGKTPTRLVQRIGRTGRKRDGRVIVLVTDSKEHQTLKSALISKDNLNTKVLQSKQIREVLNDNSPRMIPDDLDPECCRMKMTVIPVTPRARSKKKSTDTKKNKTQLKRKYTKKKLKDNFEDQVEMDIDVDESISTVNKPRTKKGKQSSLMNFFQNSNASHCRDSSMQDDEVVCMRVEEVPRIIPTIISKLSTNAVRIKPIDAKILSSDLEASNFLTLCAMKESEKVLKKQTRVLNFTFMPNFMNCEEDILENLKIPSFRILDCILSLTEYVQPAEEKGDEFSEFFNDDMDNWDNDFVDYNQDRDSQADYKYGNRSNYQNKSDSSKQNELFLQKSKFEALLDDSTDEEDLYGPDEVLPAHERINLTDFLDVTNKNDQSSKEGTLNKSSVVTGGAFEDLLNTSSDESVEIIENFEKCENNLNSTRQATNVLIDVRESYIVPAINNYEADTVLIDKIETDTIPISDFEEDTRVVDLEPELQIINNVEPETALVFNLKTDTERVNNLNRDTERVNNSEADTVLVNNLEPDTVLVNNLEADTLPVTDSDTLIISKPNLIQPIKSQNTNNIEISSQVLTSSQDNFDNIDFDSDFGSWEKKVFQKNIKSQDKNIKISPVKKPENVLNGVRSSNLVKNSQSSIDNIKKPTMNKLIKMTNEEKSENKKDDCHSPDLVKSSSHRRSNQSKFNRTLDFSNKKSLEVVGESYEKIHCTTLSDDDIFDCESLVADSDLEEQLRDVEKLNSDKKSENNTGKDSENKVNQLKELDNLKSILPLSCSSPVQLKKNDRNLSLEPITVDTNLIETYVNDCDWDSDFETSSAPITECKYFGSNPSTISTTSATTSKQSTSIADKICLQKNQKENNPNWLSTKTAEKKTIQQGNSVKSKKPQKNCLPILTFNPKSRRKDSSDSDSDFAPTKIVKNVFQSRLSVGNGRTYDSPPKNNAKADSFLPKVNSPKSLSTSNLNKFAATSKVVSKLSSSKPGVQSTSSWIATKKSTSLDSFPKKQKLKEHHRKKRRRKNNFIDDEADVSSDENHSSGYSEDDDDGADLQDFVSYTQYHDNSVDMKAHYLQSVRSPRRPGKFIIKQPKPVSPEVQIYSQIIPDEPNSYLYDSFCVEDGDEALNELSSEEITVIEEVGLNKNTSRNRKRKRDVSEDTRSKRKRIIIDSDSSDDDIEVLRAQIADESILLKNKMS</sequence>
<dbReference type="PROSITE" id="PS51194">
    <property type="entry name" value="HELICASE_CTER"/>
    <property type="match status" value="1"/>
</dbReference>
<keyword evidence="12" id="KW-1185">Reference proteome</keyword>
<proteinExistence type="inferred from homology"/>
<dbReference type="GO" id="GO:0043138">
    <property type="term" value="F:3'-5' DNA helicase activity"/>
    <property type="evidence" value="ECO:0007669"/>
    <property type="project" value="InterPro"/>
</dbReference>
<dbReference type="Gene3D" id="1.20.1320.30">
    <property type="match status" value="1"/>
</dbReference>
<evidence type="ECO:0000256" key="1">
    <source>
        <dbReference type="ARBA" id="ARBA00004123"/>
    </source>
</evidence>
<dbReference type="CDD" id="cd18033">
    <property type="entry name" value="DEXDc_FANCM"/>
    <property type="match status" value="1"/>
</dbReference>
<dbReference type="GO" id="GO:0016787">
    <property type="term" value="F:hydrolase activity"/>
    <property type="evidence" value="ECO:0007669"/>
    <property type="project" value="UniProtKB-KW"/>
</dbReference>
<feature type="region of interest" description="Disordered" evidence="8">
    <location>
        <begin position="571"/>
        <end position="591"/>
    </location>
</feature>
<dbReference type="SUPFAM" id="SSF52540">
    <property type="entry name" value="P-loop containing nucleoside triphosphate hydrolases"/>
    <property type="match status" value="1"/>
</dbReference>
<keyword evidence="3" id="KW-0547">Nucleotide-binding</keyword>
<feature type="compositionally biased region" description="Basic residues" evidence="8">
    <location>
        <begin position="1480"/>
        <end position="1496"/>
    </location>
</feature>
<dbReference type="GO" id="GO:0005634">
    <property type="term" value="C:nucleus"/>
    <property type="evidence" value="ECO:0007669"/>
    <property type="project" value="UniProtKB-SubCell"/>
</dbReference>
<feature type="region of interest" description="Disordered" evidence="8">
    <location>
        <begin position="1406"/>
        <end position="1437"/>
    </location>
</feature>
<dbReference type="InterPro" id="IPR027417">
    <property type="entry name" value="P-loop_NTPase"/>
</dbReference>
<comment type="caution">
    <text evidence="11">The sequence shown here is derived from an EMBL/GenBank/DDBJ whole genome shotgun (WGS) entry which is preliminary data.</text>
</comment>
<dbReference type="PROSITE" id="PS51192">
    <property type="entry name" value="HELICASE_ATP_BIND_1"/>
    <property type="match status" value="1"/>
</dbReference>
<dbReference type="InterPro" id="IPR014001">
    <property type="entry name" value="Helicase_ATP-bd"/>
</dbReference>
<evidence type="ECO:0000256" key="7">
    <source>
        <dbReference type="ARBA" id="ARBA00023242"/>
    </source>
</evidence>
<dbReference type="Pfam" id="PF00270">
    <property type="entry name" value="DEAD"/>
    <property type="match status" value="1"/>
</dbReference>
<dbReference type="InterPro" id="IPR011545">
    <property type="entry name" value="DEAD/DEAH_box_helicase_dom"/>
</dbReference>
<dbReference type="Pfam" id="PF00271">
    <property type="entry name" value="Helicase_C"/>
    <property type="match status" value="1"/>
</dbReference>
<feature type="region of interest" description="Disordered" evidence="8">
    <location>
        <begin position="1336"/>
        <end position="1390"/>
    </location>
</feature>
<dbReference type="OrthoDB" id="6513042at2759"/>
<evidence type="ECO:0000256" key="4">
    <source>
        <dbReference type="ARBA" id="ARBA00022801"/>
    </source>
</evidence>
<dbReference type="GO" id="GO:0009378">
    <property type="term" value="F:four-way junction helicase activity"/>
    <property type="evidence" value="ECO:0007669"/>
    <property type="project" value="TreeGrafter"/>
</dbReference>
<evidence type="ECO:0000256" key="3">
    <source>
        <dbReference type="ARBA" id="ARBA00022741"/>
    </source>
</evidence>
<evidence type="ECO:0000259" key="9">
    <source>
        <dbReference type="PROSITE" id="PS51192"/>
    </source>
</evidence>
<dbReference type="EMBL" id="CAJNRD030001121">
    <property type="protein sequence ID" value="CAG5096322.1"/>
    <property type="molecule type" value="Genomic_DNA"/>
</dbReference>
<evidence type="ECO:0000256" key="8">
    <source>
        <dbReference type="SAM" id="MobiDB-lite"/>
    </source>
</evidence>
<comment type="subcellular location">
    <subcellularLocation>
        <location evidence="1">Nucleus</location>
    </subcellularLocation>
</comment>
<comment type="similarity">
    <text evidence="2">Belongs to the DEAD box helicase family. DEAH subfamily. FANCM sub-subfamily.</text>
</comment>
<dbReference type="FunFam" id="3.40.50.300:FF:000861">
    <property type="entry name" value="Fanconi anemia, complementation group M"/>
    <property type="match status" value="1"/>
</dbReference>
<feature type="compositionally biased region" description="Polar residues" evidence="8">
    <location>
        <begin position="1337"/>
        <end position="1346"/>
    </location>
</feature>
<feature type="region of interest" description="Disordered" evidence="8">
    <location>
        <begin position="1617"/>
        <end position="1638"/>
    </location>
</feature>
<dbReference type="SMART" id="SM00490">
    <property type="entry name" value="HELICc"/>
    <property type="match status" value="1"/>
</dbReference>
<dbReference type="PANTHER" id="PTHR14025">
    <property type="entry name" value="FANCONI ANEMIA GROUP M FANCM FAMILY MEMBER"/>
    <property type="match status" value="1"/>
</dbReference>
<dbReference type="InterPro" id="IPR044749">
    <property type="entry name" value="FANCM_DEXDc"/>
</dbReference>
<dbReference type="InterPro" id="IPR001650">
    <property type="entry name" value="Helicase_C-like"/>
</dbReference>
<keyword evidence="7" id="KW-0539">Nucleus</keyword>
<evidence type="ECO:0000313" key="12">
    <source>
        <dbReference type="Proteomes" id="UP000786811"/>
    </source>
</evidence>
<accession>A0A8J2MUF9</accession>
<organism evidence="11 12">
    <name type="scientific">Cotesia congregata</name>
    <name type="common">Parasitoid wasp</name>
    <name type="synonym">Apanteles congregatus</name>
    <dbReference type="NCBI Taxonomy" id="51543"/>
    <lineage>
        <taxon>Eukaryota</taxon>
        <taxon>Metazoa</taxon>
        <taxon>Ecdysozoa</taxon>
        <taxon>Arthropoda</taxon>
        <taxon>Hexapoda</taxon>
        <taxon>Insecta</taxon>
        <taxon>Pterygota</taxon>
        <taxon>Neoptera</taxon>
        <taxon>Endopterygota</taxon>
        <taxon>Hymenoptera</taxon>
        <taxon>Apocrita</taxon>
        <taxon>Ichneumonoidea</taxon>
        <taxon>Braconidae</taxon>
        <taxon>Microgastrinae</taxon>
        <taxon>Cotesia</taxon>
    </lineage>
</organism>
<keyword evidence="5" id="KW-0347">Helicase</keyword>
<dbReference type="CDD" id="cd12091">
    <property type="entry name" value="FANCM_ID"/>
    <property type="match status" value="1"/>
</dbReference>
<feature type="region of interest" description="Disordered" evidence="8">
    <location>
        <begin position="1477"/>
        <end position="1524"/>
    </location>
</feature>
<dbReference type="GO" id="GO:0045003">
    <property type="term" value="P:double-strand break repair via synthesis-dependent strand annealing"/>
    <property type="evidence" value="ECO:0007669"/>
    <property type="project" value="TreeGrafter"/>
</dbReference>
<keyword evidence="4" id="KW-0378">Hydrolase</keyword>
<evidence type="ECO:0000256" key="5">
    <source>
        <dbReference type="ARBA" id="ARBA00022806"/>
    </source>
</evidence>
<feature type="region of interest" description="Disordered" evidence="8">
    <location>
        <begin position="1216"/>
        <end position="1237"/>
    </location>
</feature>
<dbReference type="Gene3D" id="3.40.50.300">
    <property type="entry name" value="P-loop containing nucleotide triphosphate hydrolases"/>
    <property type="match status" value="2"/>
</dbReference>
<feature type="domain" description="Helicase C-terminal" evidence="10">
    <location>
        <begin position="383"/>
        <end position="547"/>
    </location>
</feature>
<dbReference type="Proteomes" id="UP000786811">
    <property type="component" value="Unassembled WGS sequence"/>
</dbReference>